<dbReference type="EMBL" id="MEIA01000440">
    <property type="protein sequence ID" value="OJF11026.1"/>
    <property type="molecule type" value="Genomic_DNA"/>
</dbReference>
<dbReference type="InterPro" id="IPR021401">
    <property type="entry name" value="DUF3040"/>
</dbReference>
<sequence length="98" mass="10780">MLSKEDSRRLAQLERQLRREDPDFYSRMTGGEPVPKQTPVSLILAATVIWAAALILAVVGWWVAAIVSGVWALVVMAALGHHCRAARRPGPDLLPPAW</sequence>
<evidence type="ECO:0000313" key="2">
    <source>
        <dbReference type="EMBL" id="OJF11026.1"/>
    </source>
</evidence>
<organism evidence="2 3">
    <name type="scientific">Couchioplanes caeruleus subsp. caeruleus</name>
    <dbReference type="NCBI Taxonomy" id="56427"/>
    <lineage>
        <taxon>Bacteria</taxon>
        <taxon>Bacillati</taxon>
        <taxon>Actinomycetota</taxon>
        <taxon>Actinomycetes</taxon>
        <taxon>Micromonosporales</taxon>
        <taxon>Micromonosporaceae</taxon>
        <taxon>Couchioplanes</taxon>
    </lineage>
</organism>
<evidence type="ECO:0008006" key="4">
    <source>
        <dbReference type="Google" id="ProtNLM"/>
    </source>
</evidence>
<accession>A0A1K0G154</accession>
<dbReference type="Pfam" id="PF11239">
    <property type="entry name" value="DUF3040"/>
    <property type="match status" value="1"/>
</dbReference>
<dbReference type="RefSeq" id="WP_071808459.1">
    <property type="nucleotide sequence ID" value="NZ_MEIA01000440.1"/>
</dbReference>
<reference evidence="2 3" key="1">
    <citation type="submission" date="2016-09" db="EMBL/GenBank/DDBJ databases">
        <title>Couchioplanes caeruleus draft genome sequence.</title>
        <authorList>
            <person name="Sheehan J."/>
            <person name="Caffrey P."/>
        </authorList>
    </citation>
    <scope>NUCLEOTIDE SEQUENCE [LARGE SCALE GENOMIC DNA]</scope>
    <source>
        <strain evidence="2 3">DSM 43634</strain>
    </source>
</reference>
<keyword evidence="1" id="KW-1133">Transmembrane helix</keyword>
<evidence type="ECO:0000256" key="1">
    <source>
        <dbReference type="SAM" id="Phobius"/>
    </source>
</evidence>
<dbReference type="AlphaFoldDB" id="A0A1K0G154"/>
<keyword evidence="1" id="KW-0812">Transmembrane</keyword>
<name>A0A1K0G154_9ACTN</name>
<keyword evidence="3" id="KW-1185">Reference proteome</keyword>
<gene>
    <name evidence="2" type="ORF">BG844_28790</name>
</gene>
<proteinExistence type="predicted"/>
<comment type="caution">
    <text evidence="2">The sequence shown here is derived from an EMBL/GenBank/DDBJ whole genome shotgun (WGS) entry which is preliminary data.</text>
</comment>
<evidence type="ECO:0000313" key="3">
    <source>
        <dbReference type="Proteomes" id="UP000182486"/>
    </source>
</evidence>
<feature type="transmembrane region" description="Helical" evidence="1">
    <location>
        <begin position="48"/>
        <end position="79"/>
    </location>
</feature>
<protein>
    <recommendedName>
        <fullName evidence="4">DUF3040 family protein</fullName>
    </recommendedName>
</protein>
<keyword evidence="1" id="KW-0472">Membrane</keyword>
<dbReference type="Proteomes" id="UP000182486">
    <property type="component" value="Unassembled WGS sequence"/>
</dbReference>